<dbReference type="EMBL" id="CP015772">
    <property type="protein sequence ID" value="ANH79813.1"/>
    <property type="molecule type" value="Genomic_DNA"/>
</dbReference>
<sequence>MPLGIFWNSIAIFICMAYLNKYGLLLLLFAGLLPVNTWSQVKIEWISPAATADNIREVHGPHVAMYNPSAHSRHRLLFMIEGTGASAASCRVFDSCFAEMGYHVVSIDYPNNVITTTCSGSTDSSCFDGYRQEIVFGTPASSLVDVDAANSIVSRFTKLLRYLSAHDKAGGWDAFLQGAAPRWDHIIVAGHSQGAGHAAYLGKAFQLAGVLMLSGPQDYLRTFQTPAPWQFRKGLTPAARQYAFLHVKDPFNYQFQVADVAAVTGLSPADTTMVQPGIPVHSDRHIFVNTWGTKDYHGSTVNPAFVQVWQYIMDRLQ</sequence>
<protein>
    <submittedName>
        <fullName evidence="2">Uncharacterized protein</fullName>
    </submittedName>
</protein>
<proteinExistence type="predicted"/>
<reference evidence="2 3" key="1">
    <citation type="submission" date="2016-05" db="EMBL/GenBank/DDBJ databases">
        <title>Niabella ginsenosidivorans BS26 whole genome sequencing.</title>
        <authorList>
            <person name="Im W.T."/>
            <person name="Siddiqi M.Z."/>
        </authorList>
    </citation>
    <scope>NUCLEOTIDE SEQUENCE [LARGE SCALE GENOMIC DNA]</scope>
    <source>
        <strain evidence="2 3">BS26</strain>
    </source>
</reference>
<evidence type="ECO:0000313" key="3">
    <source>
        <dbReference type="Proteomes" id="UP000077667"/>
    </source>
</evidence>
<dbReference type="NCBIfam" id="NF047580">
    <property type="entry name" value="BPSS1187_fam"/>
    <property type="match status" value="1"/>
</dbReference>
<dbReference type="Proteomes" id="UP000077667">
    <property type="component" value="Chromosome"/>
</dbReference>
<feature type="transmembrane region" description="Helical" evidence="1">
    <location>
        <begin position="6"/>
        <end position="33"/>
    </location>
</feature>
<evidence type="ECO:0000256" key="1">
    <source>
        <dbReference type="SAM" id="Phobius"/>
    </source>
</evidence>
<keyword evidence="1" id="KW-1133">Transmembrane helix</keyword>
<dbReference type="STRING" id="1176587.A8C56_01440"/>
<dbReference type="InterPro" id="IPR029058">
    <property type="entry name" value="AB_hydrolase_fold"/>
</dbReference>
<gene>
    <name evidence="2" type="ORF">A8C56_01440</name>
</gene>
<dbReference type="KEGG" id="nia:A8C56_01440"/>
<evidence type="ECO:0000313" key="2">
    <source>
        <dbReference type="EMBL" id="ANH79813.1"/>
    </source>
</evidence>
<keyword evidence="1" id="KW-0812">Transmembrane</keyword>
<dbReference type="AlphaFoldDB" id="A0A1A9HX43"/>
<keyword evidence="1" id="KW-0472">Membrane</keyword>
<dbReference type="Gene3D" id="3.40.50.1820">
    <property type="entry name" value="alpha/beta hydrolase"/>
    <property type="match status" value="1"/>
</dbReference>
<organism evidence="2 3">
    <name type="scientific">Niabella ginsenosidivorans</name>
    <dbReference type="NCBI Taxonomy" id="1176587"/>
    <lineage>
        <taxon>Bacteria</taxon>
        <taxon>Pseudomonadati</taxon>
        <taxon>Bacteroidota</taxon>
        <taxon>Chitinophagia</taxon>
        <taxon>Chitinophagales</taxon>
        <taxon>Chitinophagaceae</taxon>
        <taxon>Niabella</taxon>
    </lineage>
</organism>
<dbReference type="InterPro" id="IPR058180">
    <property type="entry name" value="BPSS1187-like"/>
</dbReference>
<dbReference type="SUPFAM" id="SSF53474">
    <property type="entry name" value="alpha/beta-Hydrolases"/>
    <property type="match status" value="1"/>
</dbReference>
<keyword evidence="3" id="KW-1185">Reference proteome</keyword>
<accession>A0A1A9HX43</accession>
<name>A0A1A9HX43_9BACT</name>